<accession>A0AAN8SCJ6</accession>
<comment type="similarity">
    <text evidence="1">Belongs to the TBCD family.</text>
</comment>
<dbReference type="Pfam" id="PF12612">
    <property type="entry name" value="TFCD_C"/>
    <property type="match status" value="1"/>
</dbReference>
<dbReference type="AlphaFoldDB" id="A0AAN8SCJ6"/>
<dbReference type="GO" id="GO:0005096">
    <property type="term" value="F:GTPase activator activity"/>
    <property type="evidence" value="ECO:0007669"/>
    <property type="project" value="InterPro"/>
</dbReference>
<dbReference type="PANTHER" id="PTHR12658:SF0">
    <property type="entry name" value="TUBULIN-SPECIFIC CHAPERONE D"/>
    <property type="match status" value="1"/>
</dbReference>
<evidence type="ECO:0000259" key="5">
    <source>
        <dbReference type="Pfam" id="PF12612"/>
    </source>
</evidence>
<dbReference type="InterPro" id="IPR058033">
    <property type="entry name" value="ARM_TBCD_2nd"/>
</dbReference>
<proteinExistence type="inferred from homology"/>
<keyword evidence="3" id="KW-0143">Chaperone</keyword>
<evidence type="ECO:0000313" key="8">
    <source>
        <dbReference type="Proteomes" id="UP001372834"/>
    </source>
</evidence>
<sequence>MVEEENEEIPDEKETDNPGLGCALEFFAEYEEVLELIEKLKEIHDDEKAVEVNAERFVFVLDQYQEQPHLLDRNLDVMLGKIIEIVRVKENPESLKSIAFQYIKHIMKVRGFKTVVRHLPHEVADLEPVLQLLESQEAENRMHWETSYVLLLWMSIIVKIPFHMSRLDSFQQNDKHKTVIERVLNVCKSYIQASSYFMIPAGFLTSHYVTRSDIKDYYLKDFLQWLYKEIQYKKDSNAIDQRNCLNSLVTLAAILKHGKRADLIPFAPEMLQKMLDSNYKLCNNSLLRKYAVKVVQRIGLIFLKPKVAAWRYQRGNRSLAENLKGNKCQVQHGGDINAVTTPPQEREEFDVPEEVEEVIELLMQALKDSDTVIRWSAAKGIGRITGRLPKDLADEVVGTVLELLNPMESDGAWHGGCLTLAELGRRGLLLPQRLPVVVPLILKALIYEDSRGYYSIGDHVRDAACYVAWSFARAYDAQIIKPFVNAIANGLLAVTLFDREIKCRRAASAAFQENVGRQGTFPHGIEIVTTADYFSVGIRQNSFLKISVFVAQFEEYTIPLINHLVEKKVDHWDVAIRELTASALHNLTPLAPDYVSNTVLPALLKKTKSIDLNCRHGSVISIGEIVYALKLLNKEIQRDILDEIVNLIYYYKEKRYFSSIGGEILRQGFCSLIQRCSLSKLPIHGSPILDELQSLMDECLISEVPAVRAKAVAALPSFFEEYYQKEEDGQKIALKENCNKLIAKYINELLCWNQTARLGYAMAIGDLPKFMILGKVNELISALLESLKITEYTLKWAESRRDSIKALVSIVSTVGLEALYLESEQTGDLSPNTAETSVATTVANKTMILPRLSTECRHLESIFQNLLIGLAEYTNDTRGDIGAWVREASMSGLEKMVIMTAKWNKQLLNESLMVSIIGGIAQQAVERIDRTRFHAGNVFSSLLHHKDPEIPNIPYRDELLQIFPAEMCEKDSIWRMENETFPKFVRMLSYPCYTHNIMEGLILSVGGLTERLVKHSSSSLFTFLKSINDSNEMNRILTSILDIFVTYLHNIRVIVPLFTFLDRLLGSGVIRSVLEDNNSKFAEELFRLSKIEIARIKDYRKLVNSMDVFCQLVQVKGPISTKALSQMSVFLCHRLKAVRKGAAGKLYECLLLYGDCSSVPEENLDEVMTVLSDTNWEMEQQEVRPIRNKLCELMNVPVPVFVAKKNDSAGQ</sequence>
<protein>
    <recommendedName>
        <fullName evidence="2">Tubulin-specific chaperone D</fullName>
    </recommendedName>
</protein>
<dbReference type="GO" id="GO:0007021">
    <property type="term" value="P:tubulin complex assembly"/>
    <property type="evidence" value="ECO:0007669"/>
    <property type="project" value="InterPro"/>
</dbReference>
<dbReference type="Pfam" id="PF23579">
    <property type="entry name" value="ARM_TBCD"/>
    <property type="match status" value="1"/>
</dbReference>
<feature type="domain" description="Tubulin-folding cofactor D C-terminal" evidence="5">
    <location>
        <begin position="915"/>
        <end position="1101"/>
    </location>
</feature>
<feature type="domain" description="Tubulin-folding cofactor D ARM repeats" evidence="6">
    <location>
        <begin position="286"/>
        <end position="525"/>
    </location>
</feature>
<dbReference type="GO" id="GO:0034333">
    <property type="term" value="P:adherens junction assembly"/>
    <property type="evidence" value="ECO:0007669"/>
    <property type="project" value="TreeGrafter"/>
</dbReference>
<reference evidence="7 8" key="1">
    <citation type="submission" date="2023-10" db="EMBL/GenBank/DDBJ databases">
        <title>Genomes of two closely related lineages of the louse Polyplax serrata with different host specificities.</title>
        <authorList>
            <person name="Martinu J."/>
            <person name="Tarabai H."/>
            <person name="Stefka J."/>
            <person name="Hypsa V."/>
        </authorList>
    </citation>
    <scope>NUCLEOTIDE SEQUENCE [LARGE SCALE GENOMIC DNA]</scope>
    <source>
        <strain evidence="7">HR10_N</strain>
    </source>
</reference>
<dbReference type="InterPro" id="IPR033162">
    <property type="entry name" value="TBCD"/>
</dbReference>
<dbReference type="Proteomes" id="UP001372834">
    <property type="component" value="Unassembled WGS sequence"/>
</dbReference>
<evidence type="ECO:0000313" key="7">
    <source>
        <dbReference type="EMBL" id="KAK6644238.1"/>
    </source>
</evidence>
<gene>
    <name evidence="7" type="ORF">RUM43_000505</name>
</gene>
<comment type="caution">
    <text evidence="7">The sequence shown here is derived from an EMBL/GenBank/DDBJ whole genome shotgun (WGS) entry which is preliminary data.</text>
</comment>
<dbReference type="GO" id="GO:0007023">
    <property type="term" value="P:post-chaperonin tubulin folding pathway"/>
    <property type="evidence" value="ECO:0007669"/>
    <property type="project" value="InterPro"/>
</dbReference>
<evidence type="ECO:0000256" key="1">
    <source>
        <dbReference type="ARBA" id="ARBA00006853"/>
    </source>
</evidence>
<dbReference type="EMBL" id="JAWJWE010000001">
    <property type="protein sequence ID" value="KAK6644238.1"/>
    <property type="molecule type" value="Genomic_DNA"/>
</dbReference>
<feature type="repeat" description="HEAT" evidence="4">
    <location>
        <begin position="358"/>
        <end position="395"/>
    </location>
</feature>
<dbReference type="GO" id="GO:0070830">
    <property type="term" value="P:bicellular tight junction assembly"/>
    <property type="evidence" value="ECO:0007669"/>
    <property type="project" value="TreeGrafter"/>
</dbReference>
<dbReference type="GO" id="GO:0048487">
    <property type="term" value="F:beta-tubulin binding"/>
    <property type="evidence" value="ECO:0007669"/>
    <property type="project" value="InterPro"/>
</dbReference>
<evidence type="ECO:0000256" key="3">
    <source>
        <dbReference type="ARBA" id="ARBA00023186"/>
    </source>
</evidence>
<dbReference type="GO" id="GO:0016328">
    <property type="term" value="C:lateral plasma membrane"/>
    <property type="evidence" value="ECO:0007669"/>
    <property type="project" value="TreeGrafter"/>
</dbReference>
<dbReference type="PROSITE" id="PS50077">
    <property type="entry name" value="HEAT_REPEAT"/>
    <property type="match status" value="1"/>
</dbReference>
<name>A0AAN8SCJ6_POLSC</name>
<dbReference type="PANTHER" id="PTHR12658">
    <property type="entry name" value="BETA-TUBULIN COFACTOR D"/>
    <property type="match status" value="1"/>
</dbReference>
<dbReference type="InterPro" id="IPR021133">
    <property type="entry name" value="HEAT_type_2"/>
</dbReference>
<evidence type="ECO:0000256" key="2">
    <source>
        <dbReference type="ARBA" id="ARBA00015003"/>
    </source>
</evidence>
<dbReference type="SUPFAM" id="SSF48371">
    <property type="entry name" value="ARM repeat"/>
    <property type="match status" value="1"/>
</dbReference>
<organism evidence="7 8">
    <name type="scientific">Polyplax serrata</name>
    <name type="common">Common mouse louse</name>
    <dbReference type="NCBI Taxonomy" id="468196"/>
    <lineage>
        <taxon>Eukaryota</taxon>
        <taxon>Metazoa</taxon>
        <taxon>Ecdysozoa</taxon>
        <taxon>Arthropoda</taxon>
        <taxon>Hexapoda</taxon>
        <taxon>Insecta</taxon>
        <taxon>Pterygota</taxon>
        <taxon>Neoptera</taxon>
        <taxon>Paraneoptera</taxon>
        <taxon>Psocodea</taxon>
        <taxon>Troctomorpha</taxon>
        <taxon>Phthiraptera</taxon>
        <taxon>Anoplura</taxon>
        <taxon>Polyplacidae</taxon>
        <taxon>Polyplax</taxon>
    </lineage>
</organism>
<evidence type="ECO:0000259" key="6">
    <source>
        <dbReference type="Pfam" id="PF25767"/>
    </source>
</evidence>
<dbReference type="Gene3D" id="1.25.10.10">
    <property type="entry name" value="Leucine-rich Repeat Variant"/>
    <property type="match status" value="2"/>
</dbReference>
<dbReference type="InterPro" id="IPR022577">
    <property type="entry name" value="TBCD_C"/>
</dbReference>
<dbReference type="Pfam" id="PF25767">
    <property type="entry name" value="ARM_TBCD_2nd"/>
    <property type="match status" value="1"/>
</dbReference>
<dbReference type="GO" id="GO:0000226">
    <property type="term" value="P:microtubule cytoskeleton organization"/>
    <property type="evidence" value="ECO:0007669"/>
    <property type="project" value="TreeGrafter"/>
</dbReference>
<dbReference type="InterPro" id="IPR016024">
    <property type="entry name" value="ARM-type_fold"/>
</dbReference>
<evidence type="ECO:0000256" key="4">
    <source>
        <dbReference type="PROSITE-ProRule" id="PRU00103"/>
    </source>
</evidence>
<dbReference type="InterPro" id="IPR011989">
    <property type="entry name" value="ARM-like"/>
</dbReference>